<keyword evidence="2" id="KW-1185">Reference proteome</keyword>
<comment type="caution">
    <text evidence="1">The sequence shown here is derived from an EMBL/GenBank/DDBJ whole genome shotgun (WGS) entry which is preliminary data.</text>
</comment>
<evidence type="ECO:0000313" key="1">
    <source>
        <dbReference type="EMBL" id="KRG66430.1"/>
    </source>
</evidence>
<dbReference type="EMBL" id="LDJJ01000047">
    <property type="protein sequence ID" value="KRG66430.1"/>
    <property type="molecule type" value="Genomic_DNA"/>
</dbReference>
<reference evidence="1 2" key="1">
    <citation type="submission" date="2015-05" db="EMBL/GenBank/DDBJ databases">
        <title>Genome sequencing and analysis of members of genus Stenotrophomonas.</title>
        <authorList>
            <person name="Patil P.P."/>
            <person name="Midha S."/>
            <person name="Patil P.B."/>
        </authorList>
    </citation>
    <scope>NUCLEOTIDE SEQUENCE [LARGE SCALE GENOMIC DNA]</scope>
    <source>
        <strain evidence="1 2">DSM 18941</strain>
    </source>
</reference>
<organism evidence="1 2">
    <name type="scientific">Stenotrophomonas terrae</name>
    <dbReference type="NCBI Taxonomy" id="405446"/>
    <lineage>
        <taxon>Bacteria</taxon>
        <taxon>Pseudomonadati</taxon>
        <taxon>Pseudomonadota</taxon>
        <taxon>Gammaproteobacteria</taxon>
        <taxon>Lysobacterales</taxon>
        <taxon>Lysobacteraceae</taxon>
        <taxon>Stenotrophomonas</taxon>
    </lineage>
</organism>
<dbReference type="Proteomes" id="UP000051863">
    <property type="component" value="Unassembled WGS sequence"/>
</dbReference>
<protein>
    <submittedName>
        <fullName evidence="1">Uncharacterized protein</fullName>
    </submittedName>
</protein>
<dbReference type="AlphaFoldDB" id="A0A0R0CKV1"/>
<gene>
    <name evidence="1" type="ORF">ABB27_13700</name>
</gene>
<proteinExistence type="predicted"/>
<dbReference type="PATRIC" id="fig|405446.3.peg.2354"/>
<sequence length="102" mass="11229">MPQDELLHDMLTTLDRLIAVFASATPDEKSWRDAITEMRAIRASLPASAVLERFVGKRIRQSLDIRGLSLTNGPATRALLGPSIATNLTLARQVLEGYLGKR</sequence>
<evidence type="ECO:0000313" key="2">
    <source>
        <dbReference type="Proteomes" id="UP000051863"/>
    </source>
</evidence>
<name>A0A0R0CKV1_9GAMM</name>
<accession>A0A0R0CKV1</accession>